<proteinExistence type="predicted"/>
<evidence type="ECO:0008006" key="4">
    <source>
        <dbReference type="Google" id="ProtNLM"/>
    </source>
</evidence>
<name>A0A0D9YV80_9ORYZ</name>
<dbReference type="AlphaFoldDB" id="A0A0D9YV80"/>
<keyword evidence="3" id="KW-1185">Reference proteome</keyword>
<reference evidence="2" key="1">
    <citation type="submission" date="2015-04" db="UniProtKB">
        <authorList>
            <consortium name="EnsemblPlants"/>
        </authorList>
    </citation>
    <scope>IDENTIFICATION</scope>
</reference>
<feature type="compositionally biased region" description="Basic and acidic residues" evidence="1">
    <location>
        <begin position="81"/>
        <end position="107"/>
    </location>
</feature>
<feature type="region of interest" description="Disordered" evidence="1">
    <location>
        <begin position="1"/>
        <end position="117"/>
    </location>
</feature>
<organism evidence="2">
    <name type="scientific">Oryza glumipatula</name>
    <dbReference type="NCBI Taxonomy" id="40148"/>
    <lineage>
        <taxon>Eukaryota</taxon>
        <taxon>Viridiplantae</taxon>
        <taxon>Streptophyta</taxon>
        <taxon>Embryophyta</taxon>
        <taxon>Tracheophyta</taxon>
        <taxon>Spermatophyta</taxon>
        <taxon>Magnoliopsida</taxon>
        <taxon>Liliopsida</taxon>
        <taxon>Poales</taxon>
        <taxon>Poaceae</taxon>
        <taxon>BOP clade</taxon>
        <taxon>Oryzoideae</taxon>
        <taxon>Oryzeae</taxon>
        <taxon>Oryzinae</taxon>
        <taxon>Oryza</taxon>
    </lineage>
</organism>
<dbReference type="Gramene" id="OGLUM02G25150.1">
    <property type="protein sequence ID" value="OGLUM02G25150.1"/>
    <property type="gene ID" value="OGLUM02G25150"/>
</dbReference>
<evidence type="ECO:0000256" key="1">
    <source>
        <dbReference type="SAM" id="MobiDB-lite"/>
    </source>
</evidence>
<protein>
    <recommendedName>
        <fullName evidence="4">DUF834 domain-containing protein</fullName>
    </recommendedName>
</protein>
<feature type="compositionally biased region" description="Polar residues" evidence="1">
    <location>
        <begin position="8"/>
        <end position="19"/>
    </location>
</feature>
<evidence type="ECO:0000313" key="3">
    <source>
        <dbReference type="Proteomes" id="UP000026961"/>
    </source>
</evidence>
<dbReference type="Proteomes" id="UP000026961">
    <property type="component" value="Chromosome 2"/>
</dbReference>
<sequence>MACLGGRVNNQTARESSMSLRKELGEELTSGLEPTSSAVPGGEKDGKPAGKAAGFQASAPGTEMEACEDGTTRGGVVFLDGHGEEDGGGRASPREEQRGAIKGRDSELATGVIGSAA</sequence>
<dbReference type="EnsemblPlants" id="OGLUM02G25150.1">
    <property type="protein sequence ID" value="OGLUM02G25150.1"/>
    <property type="gene ID" value="OGLUM02G25150"/>
</dbReference>
<dbReference type="HOGENOM" id="CLU_2088598_0_0_1"/>
<reference evidence="2" key="2">
    <citation type="submission" date="2018-05" db="EMBL/GenBank/DDBJ databases">
        <title>OgluRS3 (Oryza glumaepatula Reference Sequence Version 3).</title>
        <authorList>
            <person name="Zhang J."/>
            <person name="Kudrna D."/>
            <person name="Lee S."/>
            <person name="Talag J."/>
            <person name="Welchert J."/>
            <person name="Wing R.A."/>
        </authorList>
    </citation>
    <scope>NUCLEOTIDE SEQUENCE [LARGE SCALE GENOMIC DNA]</scope>
</reference>
<accession>A0A0D9YV80</accession>
<evidence type="ECO:0000313" key="2">
    <source>
        <dbReference type="EnsemblPlants" id="OGLUM02G25150.1"/>
    </source>
</evidence>